<keyword evidence="3 11" id="KW-0548">Nucleotidyltransferase</keyword>
<dbReference type="CDD" id="cd01651">
    <property type="entry name" value="RT_G2_intron"/>
    <property type="match status" value="1"/>
</dbReference>
<evidence type="ECO:0000256" key="1">
    <source>
        <dbReference type="ARBA" id="ARBA00012493"/>
    </source>
</evidence>
<keyword evidence="7" id="KW-0051">Antiviral defense</keyword>
<comment type="catalytic activity">
    <reaction evidence="9">
        <text>DNA(n) + a 2'-deoxyribonucleoside 5'-triphosphate = DNA(n+1) + diphosphate</text>
        <dbReference type="Rhea" id="RHEA:22508"/>
        <dbReference type="Rhea" id="RHEA-COMP:17339"/>
        <dbReference type="Rhea" id="RHEA-COMP:17340"/>
        <dbReference type="ChEBI" id="CHEBI:33019"/>
        <dbReference type="ChEBI" id="CHEBI:61560"/>
        <dbReference type="ChEBI" id="CHEBI:173112"/>
        <dbReference type="EC" id="2.7.7.49"/>
    </reaction>
</comment>
<dbReference type="KEGG" id="ftj:FTUN_6047"/>
<keyword evidence="2 11" id="KW-0808">Transferase</keyword>
<sequence length="417" mass="47615">MAEVKPYAISKQVVWEAYQKVKANHGAAGVDGESIEAFESDLKNNLYKIWNRMSSGSYFPPPVRLVEIPKAGGGLRPLGIPTVADRVAQMVVKMHLEPVVEPHFHDDSYGYRPGKSALDAVATARQRCWRSDWVIDLDIKGFFDNLDHDLVMKAVRHHDKTPWVLLYIARWLKAPVQRQDGSREERTKGSPQGAVVSPLLANLFLHYALDSWMRRTHPGIPFERYADDVIVHATSKAQAEHVLVAIRARLAECGLELHPAKTKIVYCQDSDRKGQHEHIQFDFLGYTFRPRRAKNFRGKPFVSFLPGVSNKAGKAIRATIRDWRLAATRNNQSLEDLAQLVNPSVRGWVNYYGRFYRSALTPVLRHLERALIRWVRRKYKRFRGHATNAAHWLGRVARRDPNLLVLWQVGIRPATGS</sequence>
<protein>
    <recommendedName>
        <fullName evidence="1">RNA-directed DNA polymerase</fullName>
        <ecNumber evidence="1">2.7.7.49</ecNumber>
    </recommendedName>
</protein>
<dbReference type="EMBL" id="CP053452">
    <property type="protein sequence ID" value="QJW98457.1"/>
    <property type="molecule type" value="Genomic_DNA"/>
</dbReference>
<evidence type="ECO:0000256" key="5">
    <source>
        <dbReference type="ARBA" id="ARBA00022842"/>
    </source>
</evidence>
<dbReference type="InterPro" id="IPR030931">
    <property type="entry name" value="Group_II_RT_mat"/>
</dbReference>
<dbReference type="GO" id="GO:0003723">
    <property type="term" value="F:RNA binding"/>
    <property type="evidence" value="ECO:0007669"/>
    <property type="project" value="InterPro"/>
</dbReference>
<keyword evidence="12" id="KW-1185">Reference proteome</keyword>
<organism evidence="11 12">
    <name type="scientific">Frigoriglobus tundricola</name>
    <dbReference type="NCBI Taxonomy" id="2774151"/>
    <lineage>
        <taxon>Bacteria</taxon>
        <taxon>Pseudomonadati</taxon>
        <taxon>Planctomycetota</taxon>
        <taxon>Planctomycetia</taxon>
        <taxon>Gemmatales</taxon>
        <taxon>Gemmataceae</taxon>
        <taxon>Frigoriglobus</taxon>
    </lineage>
</organism>
<feature type="domain" description="Reverse transcriptase" evidence="10">
    <location>
        <begin position="49"/>
        <end position="288"/>
    </location>
</feature>
<dbReference type="RefSeq" id="WP_171473638.1">
    <property type="nucleotide sequence ID" value="NZ_CP053452.2"/>
</dbReference>
<evidence type="ECO:0000256" key="3">
    <source>
        <dbReference type="ARBA" id="ARBA00022695"/>
    </source>
</evidence>
<keyword evidence="5" id="KW-0460">Magnesium</keyword>
<dbReference type="InterPro" id="IPR013597">
    <property type="entry name" value="Mat_intron_G2"/>
</dbReference>
<dbReference type="AlphaFoldDB" id="A0A6M5YWH7"/>
<dbReference type="Gene3D" id="3.30.70.270">
    <property type="match status" value="1"/>
</dbReference>
<evidence type="ECO:0000313" key="12">
    <source>
        <dbReference type="Proteomes" id="UP000503447"/>
    </source>
</evidence>
<dbReference type="PANTHER" id="PTHR34047">
    <property type="entry name" value="NUCLEAR INTRON MATURASE 1, MITOCHONDRIAL-RELATED"/>
    <property type="match status" value="1"/>
</dbReference>
<dbReference type="SUPFAM" id="SSF56672">
    <property type="entry name" value="DNA/RNA polymerases"/>
    <property type="match status" value="1"/>
</dbReference>
<dbReference type="EC" id="2.7.7.49" evidence="1"/>
<evidence type="ECO:0000256" key="9">
    <source>
        <dbReference type="ARBA" id="ARBA00048173"/>
    </source>
</evidence>
<keyword evidence="6 11" id="KW-0695">RNA-directed DNA polymerase</keyword>
<evidence type="ECO:0000256" key="2">
    <source>
        <dbReference type="ARBA" id="ARBA00022679"/>
    </source>
</evidence>
<dbReference type="InterPro" id="IPR043128">
    <property type="entry name" value="Rev_trsase/Diguanyl_cyclase"/>
</dbReference>
<dbReference type="InterPro" id="IPR000477">
    <property type="entry name" value="RT_dom"/>
</dbReference>
<dbReference type="GO" id="GO:0003964">
    <property type="term" value="F:RNA-directed DNA polymerase activity"/>
    <property type="evidence" value="ECO:0007669"/>
    <property type="project" value="UniProtKB-KW"/>
</dbReference>
<evidence type="ECO:0000256" key="6">
    <source>
        <dbReference type="ARBA" id="ARBA00022918"/>
    </source>
</evidence>
<evidence type="ECO:0000256" key="8">
    <source>
        <dbReference type="ARBA" id="ARBA00034120"/>
    </source>
</evidence>
<dbReference type="PRINTS" id="PR00866">
    <property type="entry name" value="RNADNAPOLMS"/>
</dbReference>
<keyword evidence="4" id="KW-0479">Metal-binding</keyword>
<evidence type="ECO:0000259" key="10">
    <source>
        <dbReference type="PROSITE" id="PS50878"/>
    </source>
</evidence>
<proteinExistence type="inferred from homology"/>
<dbReference type="NCBIfam" id="TIGR04416">
    <property type="entry name" value="group_II_RT_mat"/>
    <property type="match status" value="1"/>
</dbReference>
<dbReference type="PANTHER" id="PTHR34047:SF3">
    <property type="entry name" value="BLR2052 PROTEIN"/>
    <property type="match status" value="1"/>
</dbReference>
<evidence type="ECO:0000256" key="7">
    <source>
        <dbReference type="ARBA" id="ARBA00023118"/>
    </source>
</evidence>
<dbReference type="Pfam" id="PF00078">
    <property type="entry name" value="RVT_1"/>
    <property type="match status" value="1"/>
</dbReference>
<gene>
    <name evidence="11" type="ORF">FTUN_6047</name>
</gene>
<name>A0A6M5YWH7_9BACT</name>
<comment type="similarity">
    <text evidence="8">Belongs to the bacterial reverse transcriptase family.</text>
</comment>
<dbReference type="InterPro" id="IPR043502">
    <property type="entry name" value="DNA/RNA_pol_sf"/>
</dbReference>
<reference evidence="12" key="1">
    <citation type="submission" date="2020-05" db="EMBL/GenBank/DDBJ databases">
        <title>Frigoriglobus tundricola gen. nov., sp. nov., a psychrotolerant cellulolytic planctomycete of the family Gemmataceae with two divergent copies of 16S rRNA gene.</title>
        <authorList>
            <person name="Kulichevskaya I.S."/>
            <person name="Ivanova A.A."/>
            <person name="Naumoff D.G."/>
            <person name="Beletsky A.V."/>
            <person name="Rijpstra W.I.C."/>
            <person name="Sinninghe Damste J.S."/>
            <person name="Mardanov A.V."/>
            <person name="Ravin N.V."/>
            <person name="Dedysh S.N."/>
        </authorList>
    </citation>
    <scope>NUCLEOTIDE SEQUENCE [LARGE SCALE GENOMIC DNA]</scope>
    <source>
        <strain evidence="12">PL17</strain>
    </source>
</reference>
<dbReference type="Proteomes" id="UP000503447">
    <property type="component" value="Chromosome"/>
</dbReference>
<dbReference type="InterPro" id="IPR051083">
    <property type="entry name" value="GrpII_Intron_Splice-Mob/Def"/>
</dbReference>
<evidence type="ECO:0000313" key="11">
    <source>
        <dbReference type="EMBL" id="QJW98457.1"/>
    </source>
</evidence>
<dbReference type="InterPro" id="IPR000123">
    <property type="entry name" value="Reverse_transcriptase_msDNA"/>
</dbReference>
<accession>A0A6M5YWH7</accession>
<dbReference type="PROSITE" id="PS50878">
    <property type="entry name" value="RT_POL"/>
    <property type="match status" value="1"/>
</dbReference>
<evidence type="ECO:0000256" key="4">
    <source>
        <dbReference type="ARBA" id="ARBA00022723"/>
    </source>
</evidence>
<dbReference type="GO" id="GO:0051607">
    <property type="term" value="P:defense response to virus"/>
    <property type="evidence" value="ECO:0007669"/>
    <property type="project" value="UniProtKB-KW"/>
</dbReference>
<dbReference type="GO" id="GO:0046872">
    <property type="term" value="F:metal ion binding"/>
    <property type="evidence" value="ECO:0007669"/>
    <property type="project" value="UniProtKB-KW"/>
</dbReference>
<dbReference type="Pfam" id="PF08388">
    <property type="entry name" value="GIIM"/>
    <property type="match status" value="1"/>
</dbReference>